<proteinExistence type="inferred from homology"/>
<keyword evidence="2" id="KW-0560">Oxidoreductase</keyword>
<evidence type="ECO:0000256" key="2">
    <source>
        <dbReference type="ARBA" id="ARBA00023002"/>
    </source>
</evidence>
<evidence type="ECO:0000256" key="4">
    <source>
        <dbReference type="SAM" id="MobiDB-lite"/>
    </source>
</evidence>
<evidence type="ECO:0000256" key="3">
    <source>
        <dbReference type="SAM" id="Coils"/>
    </source>
</evidence>
<dbReference type="InterPro" id="IPR009061">
    <property type="entry name" value="DNA-bd_dom_put_sf"/>
</dbReference>
<dbReference type="PRINTS" id="PR00081">
    <property type="entry name" value="GDHRDH"/>
</dbReference>
<dbReference type="InterPro" id="IPR002347">
    <property type="entry name" value="SDR_fam"/>
</dbReference>
<dbReference type="EMBL" id="BMHF01000006">
    <property type="protein sequence ID" value="GGA35201.1"/>
    <property type="molecule type" value="Genomic_DNA"/>
</dbReference>
<feature type="coiled-coil region" evidence="3">
    <location>
        <begin position="101"/>
        <end position="128"/>
    </location>
</feature>
<evidence type="ECO:0000313" key="7">
    <source>
        <dbReference type="Proteomes" id="UP000609323"/>
    </source>
</evidence>
<dbReference type="Gene3D" id="1.10.1660.10">
    <property type="match status" value="1"/>
</dbReference>
<evidence type="ECO:0000256" key="1">
    <source>
        <dbReference type="ARBA" id="ARBA00006484"/>
    </source>
</evidence>
<dbReference type="SMART" id="SM00422">
    <property type="entry name" value="HTH_MERR"/>
    <property type="match status" value="1"/>
</dbReference>
<feature type="region of interest" description="Disordered" evidence="4">
    <location>
        <begin position="142"/>
        <end position="181"/>
    </location>
</feature>
<dbReference type="InterPro" id="IPR000551">
    <property type="entry name" value="MerR-type_HTH_dom"/>
</dbReference>
<dbReference type="Pfam" id="PF13411">
    <property type="entry name" value="MerR_1"/>
    <property type="match status" value="1"/>
</dbReference>
<feature type="region of interest" description="Disordered" evidence="4">
    <location>
        <begin position="1"/>
        <end position="22"/>
    </location>
</feature>
<dbReference type="SUPFAM" id="SSF46955">
    <property type="entry name" value="Putative DNA-binding domain"/>
    <property type="match status" value="1"/>
</dbReference>
<dbReference type="Pfam" id="PF00106">
    <property type="entry name" value="adh_short"/>
    <property type="match status" value="1"/>
</dbReference>
<gene>
    <name evidence="6" type="ORF">GCM10010917_20510</name>
</gene>
<keyword evidence="7" id="KW-1185">Reference proteome</keyword>
<dbReference type="PANTHER" id="PTHR24320:SF148">
    <property type="entry name" value="NAD(P)-BINDING ROSSMANN-FOLD SUPERFAMILY PROTEIN"/>
    <property type="match status" value="1"/>
</dbReference>
<reference evidence="7" key="1">
    <citation type="journal article" date="2019" name="Int. J. Syst. Evol. Microbiol.">
        <title>The Global Catalogue of Microorganisms (GCM) 10K type strain sequencing project: providing services to taxonomists for standard genome sequencing and annotation.</title>
        <authorList>
            <consortium name="The Broad Institute Genomics Platform"/>
            <consortium name="The Broad Institute Genome Sequencing Center for Infectious Disease"/>
            <person name="Wu L."/>
            <person name="Ma J."/>
        </authorList>
    </citation>
    <scope>NUCLEOTIDE SEQUENCE [LARGE SCALE GENOMIC DNA]</scope>
    <source>
        <strain evidence="7">CGMCC 1.15044</strain>
    </source>
</reference>
<dbReference type="CDD" id="cd01109">
    <property type="entry name" value="HTH_YyaN"/>
    <property type="match status" value="1"/>
</dbReference>
<dbReference type="Gene3D" id="3.40.50.720">
    <property type="entry name" value="NAD(P)-binding Rossmann-like Domain"/>
    <property type="match status" value="1"/>
</dbReference>
<name>A0ABQ1G283_9BACL</name>
<protein>
    <recommendedName>
        <fullName evidence="5">HTH merR-type domain-containing protein</fullName>
    </recommendedName>
</protein>
<comment type="similarity">
    <text evidence="1">Belongs to the short-chain dehydrogenases/reductases (SDR) family.</text>
</comment>
<keyword evidence="3" id="KW-0175">Coiled coil</keyword>
<organism evidence="6 7">
    <name type="scientific">Paenibacillus physcomitrellae</name>
    <dbReference type="NCBI Taxonomy" id="1619311"/>
    <lineage>
        <taxon>Bacteria</taxon>
        <taxon>Bacillati</taxon>
        <taxon>Bacillota</taxon>
        <taxon>Bacilli</taxon>
        <taxon>Bacillales</taxon>
        <taxon>Paenibacillaceae</taxon>
        <taxon>Paenibacillus</taxon>
    </lineage>
</organism>
<sequence>MEGKAGEWAIGREGSGKEEQTEVENTYTIAELSRNTGFSYDTIRYYEKIGLLPPAKRKKNGQKAYDQQMLDGLVMITHLKRTSMPLKEIEQYISLARGRNYRSCLELLQEHKAKVEQLMADMQSSLEMIDLKLNRYQNLISQSESGRRPTGEAEARAEVEAETEIKTGIKTKPETESGGDLTMLNVNDYPVTPQLPISSGFGAQTTAKEALGGRDLTGKTVIVTGGYSGIGLETTRVLAEAGAAVIVPVRTPEKARASLAGIPRVEMEELDLMDPASIDAFARRFLDSGRSLDILINNAGIMAAPLVRDKRGYESQFSTNHLGHFQLTARLWPALKQSGAARVVSLSSGGIRFGGVNFEDPNFEQREYDRWQAYGQSKSANALFAVGLDRRGYAQGVRAFSVHPGRILTDLARFMTEEDLNAIGASEDQGHRSTVVPDGYKTAEQGAATTVWCAANTQLEGKGGVYCLDVDIAEVVPSLELDGVTQVLDGVLPWAIDPELAERLWQMSEEMTGVKFSV</sequence>
<dbReference type="SUPFAM" id="SSF51735">
    <property type="entry name" value="NAD(P)-binding Rossmann-fold domains"/>
    <property type="match status" value="1"/>
</dbReference>
<dbReference type="NCBIfam" id="NF004845">
    <property type="entry name" value="PRK06196.1"/>
    <property type="match status" value="1"/>
</dbReference>
<feature type="domain" description="HTH merR-type" evidence="5">
    <location>
        <begin position="26"/>
        <end position="95"/>
    </location>
</feature>
<evidence type="ECO:0000259" key="5">
    <source>
        <dbReference type="PROSITE" id="PS50937"/>
    </source>
</evidence>
<dbReference type="RefSeq" id="WP_094094071.1">
    <property type="nucleotide sequence ID" value="NZ_BMHF01000006.1"/>
</dbReference>
<dbReference type="Proteomes" id="UP000609323">
    <property type="component" value="Unassembled WGS sequence"/>
</dbReference>
<evidence type="ECO:0000313" key="6">
    <source>
        <dbReference type="EMBL" id="GGA35201.1"/>
    </source>
</evidence>
<accession>A0ABQ1G283</accession>
<dbReference type="PANTHER" id="PTHR24320">
    <property type="entry name" value="RETINOL DEHYDROGENASE"/>
    <property type="match status" value="1"/>
</dbReference>
<dbReference type="PROSITE" id="PS50937">
    <property type="entry name" value="HTH_MERR_2"/>
    <property type="match status" value="1"/>
</dbReference>
<dbReference type="InterPro" id="IPR036291">
    <property type="entry name" value="NAD(P)-bd_dom_sf"/>
</dbReference>
<feature type="compositionally biased region" description="Basic and acidic residues" evidence="4">
    <location>
        <begin position="145"/>
        <end position="175"/>
    </location>
</feature>
<comment type="caution">
    <text evidence="6">The sequence shown here is derived from an EMBL/GenBank/DDBJ whole genome shotgun (WGS) entry which is preliminary data.</text>
</comment>